<dbReference type="EMBL" id="BPLR01010084">
    <property type="protein sequence ID" value="GIY36759.1"/>
    <property type="molecule type" value="Genomic_DNA"/>
</dbReference>
<keyword evidence="3" id="KW-0677">Repeat</keyword>
<sequence length="171" mass="19154">MRGNERTRERTSAALWDLRIYQKVPLKNSNKSFKEDYGGGRHHLLCATREAGRLEGGARAQDTTRGTLFVQEGQQEGRGGAQGRASGLQIREAVGDGEPQTRPSRRHLHPRVHPDGNYVRAQCHRSPQFCWCVHPRSGSPIKGTTTQGFKPDCEAATRNAKNYKGRWLAFC</sequence>
<keyword evidence="8" id="KW-1185">Reference proteome</keyword>
<proteinExistence type="predicted"/>
<evidence type="ECO:0000256" key="1">
    <source>
        <dbReference type="ARBA" id="ARBA00004613"/>
    </source>
</evidence>
<dbReference type="Pfam" id="PF00086">
    <property type="entry name" value="Thyroglobulin_1"/>
    <property type="match status" value="1"/>
</dbReference>
<dbReference type="GO" id="GO:0050840">
    <property type="term" value="F:extracellular matrix binding"/>
    <property type="evidence" value="ECO:0007669"/>
    <property type="project" value="TreeGrafter"/>
</dbReference>
<dbReference type="GO" id="GO:0005604">
    <property type="term" value="C:basement membrane"/>
    <property type="evidence" value="ECO:0007669"/>
    <property type="project" value="TreeGrafter"/>
</dbReference>
<dbReference type="CDD" id="cd00191">
    <property type="entry name" value="TY"/>
    <property type="match status" value="1"/>
</dbReference>
<dbReference type="Gene3D" id="4.10.800.10">
    <property type="entry name" value="Thyroglobulin type-1"/>
    <property type="match status" value="1"/>
</dbReference>
<accession>A0AAV4SUS9</accession>
<dbReference type="InterPro" id="IPR051950">
    <property type="entry name" value="Dev_reg/Prot_inhib"/>
</dbReference>
<evidence type="ECO:0000313" key="7">
    <source>
        <dbReference type="EMBL" id="GIY36759.1"/>
    </source>
</evidence>
<dbReference type="InterPro" id="IPR036857">
    <property type="entry name" value="Thyroglobulin_1_sf"/>
</dbReference>
<dbReference type="PANTHER" id="PTHR12352">
    <property type="entry name" value="SECRETED MODULAR CALCIUM-BINDING PROTEIN"/>
    <property type="match status" value="1"/>
</dbReference>
<dbReference type="GO" id="GO:0008201">
    <property type="term" value="F:heparin binding"/>
    <property type="evidence" value="ECO:0007669"/>
    <property type="project" value="TreeGrafter"/>
</dbReference>
<evidence type="ECO:0000256" key="2">
    <source>
        <dbReference type="ARBA" id="ARBA00022525"/>
    </source>
</evidence>
<name>A0AAV4SUS9_CAEEX</name>
<dbReference type="AlphaFoldDB" id="A0AAV4SUS9"/>
<reference evidence="7 8" key="1">
    <citation type="submission" date="2021-06" db="EMBL/GenBank/DDBJ databases">
        <title>Caerostris extrusa draft genome.</title>
        <authorList>
            <person name="Kono N."/>
            <person name="Arakawa K."/>
        </authorList>
    </citation>
    <scope>NUCLEOTIDE SEQUENCE [LARGE SCALE GENOMIC DNA]</scope>
</reference>
<dbReference type="GO" id="GO:0030198">
    <property type="term" value="P:extracellular matrix organization"/>
    <property type="evidence" value="ECO:0007669"/>
    <property type="project" value="TreeGrafter"/>
</dbReference>
<dbReference type="SMART" id="SM00211">
    <property type="entry name" value="TY"/>
    <property type="match status" value="1"/>
</dbReference>
<dbReference type="PROSITE" id="PS51162">
    <property type="entry name" value="THYROGLOBULIN_1_2"/>
    <property type="match status" value="1"/>
</dbReference>
<comment type="caution">
    <text evidence="5">Lacks conserved residue(s) required for the propagation of feature annotation.</text>
</comment>
<dbReference type="Proteomes" id="UP001054945">
    <property type="component" value="Unassembled WGS sequence"/>
</dbReference>
<comment type="subcellular location">
    <subcellularLocation>
        <location evidence="1">Secreted</location>
    </subcellularLocation>
</comment>
<gene>
    <name evidence="7" type="primary">AVEN_7803_1</name>
    <name evidence="7" type="ORF">CEXT_552281</name>
</gene>
<feature type="domain" description="Thyroglobulin type-1" evidence="6">
    <location>
        <begin position="101"/>
        <end position="153"/>
    </location>
</feature>
<organism evidence="7 8">
    <name type="scientific">Caerostris extrusa</name>
    <name type="common">Bark spider</name>
    <name type="synonym">Caerostris bankana</name>
    <dbReference type="NCBI Taxonomy" id="172846"/>
    <lineage>
        <taxon>Eukaryota</taxon>
        <taxon>Metazoa</taxon>
        <taxon>Ecdysozoa</taxon>
        <taxon>Arthropoda</taxon>
        <taxon>Chelicerata</taxon>
        <taxon>Arachnida</taxon>
        <taxon>Araneae</taxon>
        <taxon>Araneomorphae</taxon>
        <taxon>Entelegynae</taxon>
        <taxon>Araneoidea</taxon>
        <taxon>Araneidae</taxon>
        <taxon>Caerostris</taxon>
    </lineage>
</organism>
<evidence type="ECO:0000313" key="8">
    <source>
        <dbReference type="Proteomes" id="UP001054945"/>
    </source>
</evidence>
<dbReference type="SUPFAM" id="SSF57610">
    <property type="entry name" value="Thyroglobulin type-1 domain"/>
    <property type="match status" value="1"/>
</dbReference>
<evidence type="ECO:0000256" key="5">
    <source>
        <dbReference type="PROSITE-ProRule" id="PRU00500"/>
    </source>
</evidence>
<evidence type="ECO:0000259" key="6">
    <source>
        <dbReference type="PROSITE" id="PS51162"/>
    </source>
</evidence>
<dbReference type="PANTHER" id="PTHR12352:SF30">
    <property type="entry name" value="FI05255P"/>
    <property type="match status" value="1"/>
</dbReference>
<comment type="caution">
    <text evidence="7">The sequence shown here is derived from an EMBL/GenBank/DDBJ whole genome shotgun (WGS) entry which is preliminary data.</text>
</comment>
<protein>
    <submittedName>
        <fullName evidence="7">Thyroglobulin type-1 domain-containing protein</fullName>
    </submittedName>
</protein>
<dbReference type="InterPro" id="IPR000716">
    <property type="entry name" value="Thyroglobulin_1"/>
</dbReference>
<keyword evidence="2" id="KW-0964">Secreted</keyword>
<evidence type="ECO:0000256" key="4">
    <source>
        <dbReference type="ARBA" id="ARBA00023157"/>
    </source>
</evidence>
<keyword evidence="4 5" id="KW-1015">Disulfide bond</keyword>
<evidence type="ECO:0000256" key="3">
    <source>
        <dbReference type="ARBA" id="ARBA00022737"/>
    </source>
</evidence>
<dbReference type="GO" id="GO:0005615">
    <property type="term" value="C:extracellular space"/>
    <property type="evidence" value="ECO:0007669"/>
    <property type="project" value="TreeGrafter"/>
</dbReference>
<feature type="disulfide bond" evidence="5">
    <location>
        <begin position="123"/>
        <end position="130"/>
    </location>
</feature>